<dbReference type="AlphaFoldDB" id="A0A6J4JZV5"/>
<reference evidence="2" key="1">
    <citation type="submission" date="2020-02" db="EMBL/GenBank/DDBJ databases">
        <authorList>
            <person name="Meier V. D."/>
        </authorList>
    </citation>
    <scope>NUCLEOTIDE SEQUENCE</scope>
    <source>
        <strain evidence="2">AVDCRST_MAG11</strain>
    </source>
</reference>
<organism evidence="2">
    <name type="scientific">uncultured Gemmatimonadaceae bacterium</name>
    <dbReference type="NCBI Taxonomy" id="246130"/>
    <lineage>
        <taxon>Bacteria</taxon>
        <taxon>Pseudomonadati</taxon>
        <taxon>Gemmatimonadota</taxon>
        <taxon>Gemmatimonadia</taxon>
        <taxon>Gemmatimonadales</taxon>
        <taxon>Gemmatimonadaceae</taxon>
        <taxon>environmental samples</taxon>
    </lineage>
</organism>
<proteinExistence type="predicted"/>
<gene>
    <name evidence="2" type="ORF">AVDCRST_MAG11-147</name>
</gene>
<feature type="non-terminal residue" evidence="2">
    <location>
        <position position="1"/>
    </location>
</feature>
<sequence>AYTAAQAAALAAAAAAAAALPVCTLKDAVKLAPLWPRGAGALWYLSQRVTVERGADELARAVGAALR</sequence>
<feature type="signal peptide" evidence="1">
    <location>
        <begin position="1"/>
        <end position="18"/>
    </location>
</feature>
<dbReference type="EMBL" id="CADCTU010000035">
    <property type="protein sequence ID" value="CAA9291531.1"/>
    <property type="molecule type" value="Genomic_DNA"/>
</dbReference>
<evidence type="ECO:0000256" key="1">
    <source>
        <dbReference type="SAM" id="SignalP"/>
    </source>
</evidence>
<name>A0A6J4JZV5_9BACT</name>
<protein>
    <submittedName>
        <fullName evidence="2">Uncharacterized protein</fullName>
    </submittedName>
</protein>
<evidence type="ECO:0000313" key="2">
    <source>
        <dbReference type="EMBL" id="CAA9291531.1"/>
    </source>
</evidence>
<keyword evidence="1" id="KW-0732">Signal</keyword>
<accession>A0A6J4JZV5</accession>
<feature type="chain" id="PRO_5027113558" evidence="1">
    <location>
        <begin position="19"/>
        <end position="67"/>
    </location>
</feature>